<dbReference type="EMBL" id="IACK01084288">
    <property type="protein sequence ID" value="LAA80690.1"/>
    <property type="molecule type" value="Transcribed_RNA"/>
</dbReference>
<evidence type="ECO:0000313" key="1">
    <source>
        <dbReference type="EMBL" id="LAA80690.1"/>
    </source>
</evidence>
<accession>A0A2D4I8Y8</accession>
<reference evidence="1" key="1">
    <citation type="submission" date="2017-07" db="EMBL/GenBank/DDBJ databases">
        <authorList>
            <person name="Mikheyev A."/>
            <person name="Grau M."/>
        </authorList>
    </citation>
    <scope>NUCLEOTIDE SEQUENCE</scope>
    <source>
        <tissue evidence="1">Venom_gland</tissue>
    </source>
</reference>
<sequence length="112" mass="12974">MSKGISHAIFKQFTLFAWNKFGILLMKVINTKRIDCLPWWHHPHPSIYFAQPGSSRPRIGKMEAVTTKRFQPSGSDCIMLHICDSTFLFALFKHQQKQFNGLSSVAPKRHHH</sequence>
<reference evidence="1" key="2">
    <citation type="submission" date="2017-11" db="EMBL/GenBank/DDBJ databases">
        <title>Coralsnake Venomics: Analyses of Venom Gland Transcriptomes and Proteomes of Six Brazilian Taxa.</title>
        <authorList>
            <person name="Aird S.D."/>
            <person name="Jorge da Silva N."/>
            <person name="Qiu L."/>
            <person name="Villar-Briones A."/>
            <person name="Aparecida-Saddi V."/>
            <person name="Campos-Telles M.P."/>
            <person name="Grau M."/>
            <person name="Mikheyev A.S."/>
        </authorList>
    </citation>
    <scope>NUCLEOTIDE SEQUENCE</scope>
    <source>
        <tissue evidence="1">Venom_gland</tissue>
    </source>
</reference>
<protein>
    <submittedName>
        <fullName evidence="1">Uncharacterized protein</fullName>
    </submittedName>
</protein>
<dbReference type="AlphaFoldDB" id="A0A2D4I8Y8"/>
<name>A0A2D4I8Y8_MICLE</name>
<proteinExistence type="predicted"/>
<organism evidence="1">
    <name type="scientific">Micrurus lemniscatus lemniscatus</name>
    <dbReference type="NCBI Taxonomy" id="129467"/>
    <lineage>
        <taxon>Eukaryota</taxon>
        <taxon>Metazoa</taxon>
        <taxon>Chordata</taxon>
        <taxon>Craniata</taxon>
        <taxon>Vertebrata</taxon>
        <taxon>Euteleostomi</taxon>
        <taxon>Lepidosauria</taxon>
        <taxon>Squamata</taxon>
        <taxon>Bifurcata</taxon>
        <taxon>Unidentata</taxon>
        <taxon>Episquamata</taxon>
        <taxon>Toxicofera</taxon>
        <taxon>Serpentes</taxon>
        <taxon>Colubroidea</taxon>
        <taxon>Elapidae</taxon>
        <taxon>Elapinae</taxon>
        <taxon>Micrurus</taxon>
    </lineage>
</organism>